<dbReference type="AlphaFoldDB" id="A0A1H9S1H4"/>
<dbReference type="Pfam" id="PF12833">
    <property type="entry name" value="HTH_18"/>
    <property type="match status" value="1"/>
</dbReference>
<evidence type="ECO:0000256" key="3">
    <source>
        <dbReference type="ARBA" id="ARBA00023163"/>
    </source>
</evidence>
<evidence type="ECO:0000259" key="4">
    <source>
        <dbReference type="PROSITE" id="PS01124"/>
    </source>
</evidence>
<accession>A0A1H9S1H4</accession>
<keyword evidence="2" id="KW-0238">DNA-binding</keyword>
<keyword evidence="3" id="KW-0804">Transcription</keyword>
<protein>
    <submittedName>
        <fullName evidence="5">AraC-like ligand binding domain-containing protein</fullName>
    </submittedName>
</protein>
<evidence type="ECO:0000313" key="5">
    <source>
        <dbReference type="EMBL" id="SER78890.1"/>
    </source>
</evidence>
<dbReference type="SUPFAM" id="SSF51215">
    <property type="entry name" value="Regulatory protein AraC"/>
    <property type="match status" value="1"/>
</dbReference>
<dbReference type="Proteomes" id="UP000182584">
    <property type="component" value="Unassembled WGS sequence"/>
</dbReference>
<evidence type="ECO:0000256" key="1">
    <source>
        <dbReference type="ARBA" id="ARBA00023015"/>
    </source>
</evidence>
<dbReference type="PROSITE" id="PS00041">
    <property type="entry name" value="HTH_ARAC_FAMILY_1"/>
    <property type="match status" value="1"/>
</dbReference>
<dbReference type="InterPro" id="IPR018062">
    <property type="entry name" value="HTH_AraC-typ_CS"/>
</dbReference>
<dbReference type="GO" id="GO:0043565">
    <property type="term" value="F:sequence-specific DNA binding"/>
    <property type="evidence" value="ECO:0007669"/>
    <property type="project" value="InterPro"/>
</dbReference>
<dbReference type="eggNOG" id="COG4977">
    <property type="taxonomic scope" value="Bacteria"/>
</dbReference>
<dbReference type="SMART" id="SM00342">
    <property type="entry name" value="HTH_ARAC"/>
    <property type="match status" value="1"/>
</dbReference>
<feature type="domain" description="HTH araC/xylS-type" evidence="4">
    <location>
        <begin position="178"/>
        <end position="279"/>
    </location>
</feature>
<dbReference type="OrthoDB" id="2329780at2"/>
<dbReference type="EMBL" id="FOGJ01000011">
    <property type="protein sequence ID" value="SER78890.1"/>
    <property type="molecule type" value="Genomic_DNA"/>
</dbReference>
<dbReference type="SUPFAM" id="SSF46689">
    <property type="entry name" value="Homeodomain-like"/>
    <property type="match status" value="1"/>
</dbReference>
<evidence type="ECO:0000313" key="6">
    <source>
        <dbReference type="Proteomes" id="UP000182584"/>
    </source>
</evidence>
<organism evidence="5 6">
    <name type="scientific">Butyrivibrio fibrisolvens</name>
    <dbReference type="NCBI Taxonomy" id="831"/>
    <lineage>
        <taxon>Bacteria</taxon>
        <taxon>Bacillati</taxon>
        <taxon>Bacillota</taxon>
        <taxon>Clostridia</taxon>
        <taxon>Lachnospirales</taxon>
        <taxon>Lachnospiraceae</taxon>
        <taxon>Butyrivibrio</taxon>
    </lineage>
</organism>
<dbReference type="PANTHER" id="PTHR43280:SF2">
    <property type="entry name" value="HTH-TYPE TRANSCRIPTIONAL REGULATOR EXSA"/>
    <property type="match status" value="1"/>
</dbReference>
<dbReference type="InterPro" id="IPR009057">
    <property type="entry name" value="Homeodomain-like_sf"/>
</dbReference>
<dbReference type="InterPro" id="IPR020449">
    <property type="entry name" value="Tscrpt_reg_AraC-type_HTH"/>
</dbReference>
<dbReference type="GO" id="GO:0003700">
    <property type="term" value="F:DNA-binding transcription factor activity"/>
    <property type="evidence" value="ECO:0007669"/>
    <property type="project" value="InterPro"/>
</dbReference>
<evidence type="ECO:0000256" key="2">
    <source>
        <dbReference type="ARBA" id="ARBA00023125"/>
    </source>
</evidence>
<sequence length="280" mass="31969">MKYRDLRISFELSDIEFTILSIGEETILTPFPKHSHSKSSYELHYIKSGHGTLIADNVTYKVGPGTFFVTGPGVLHEQISDMDDPMVEYGMYLQAFVPGVVSKDNTMSLFLNTAFYICDAGQKPAYIMEEIFRELRDTRYGYELMLNALIQQFLLTITRLYENGTVRRQKAVLASPADMTYLTIEEAFLYDYKDLTLPELAKRVNLGTRQTQRLLNKHYNLTFSQKKAEARMSAALLLLKGTTKSIGQISEELGFSSPEHFTNTFKKYYGMTPGSYRRSA</sequence>
<reference evidence="5 6" key="1">
    <citation type="submission" date="2016-10" db="EMBL/GenBank/DDBJ databases">
        <authorList>
            <person name="de Groot N.N."/>
        </authorList>
    </citation>
    <scope>NUCLEOTIDE SEQUENCE [LARGE SCALE GENOMIC DNA]</scope>
    <source>
        <strain evidence="5 6">AR40</strain>
    </source>
</reference>
<keyword evidence="1" id="KW-0805">Transcription regulation</keyword>
<dbReference type="InterPro" id="IPR014710">
    <property type="entry name" value="RmlC-like_jellyroll"/>
</dbReference>
<gene>
    <name evidence="5" type="ORF">SAMN04487884_11141</name>
</gene>
<dbReference type="Pfam" id="PF02311">
    <property type="entry name" value="AraC_binding"/>
    <property type="match status" value="1"/>
</dbReference>
<name>A0A1H9S1H4_BUTFI</name>
<dbReference type="Gene3D" id="1.10.10.60">
    <property type="entry name" value="Homeodomain-like"/>
    <property type="match status" value="1"/>
</dbReference>
<dbReference type="InterPro" id="IPR003313">
    <property type="entry name" value="AraC-bd"/>
</dbReference>
<dbReference type="InterPro" id="IPR018060">
    <property type="entry name" value="HTH_AraC"/>
</dbReference>
<dbReference type="Gene3D" id="2.60.120.10">
    <property type="entry name" value="Jelly Rolls"/>
    <property type="match status" value="1"/>
</dbReference>
<proteinExistence type="predicted"/>
<dbReference type="PROSITE" id="PS01124">
    <property type="entry name" value="HTH_ARAC_FAMILY_2"/>
    <property type="match status" value="1"/>
</dbReference>
<dbReference type="InterPro" id="IPR037923">
    <property type="entry name" value="HTH-like"/>
</dbReference>
<dbReference type="PRINTS" id="PR00032">
    <property type="entry name" value="HTHARAC"/>
</dbReference>
<dbReference type="PANTHER" id="PTHR43280">
    <property type="entry name" value="ARAC-FAMILY TRANSCRIPTIONAL REGULATOR"/>
    <property type="match status" value="1"/>
</dbReference>
<dbReference type="RefSeq" id="WP_034485927.1">
    <property type="nucleotide sequence ID" value="NZ_FOGJ01000011.1"/>
</dbReference>